<feature type="compositionally biased region" description="Basic and acidic residues" evidence="4">
    <location>
        <begin position="143"/>
        <end position="158"/>
    </location>
</feature>
<feature type="region of interest" description="Disordered" evidence="4">
    <location>
        <begin position="140"/>
        <end position="162"/>
    </location>
</feature>
<dbReference type="PANTHER" id="PTHR13256:SF16">
    <property type="entry name" value="ALPHA_BETA-TUBULIN-N-ACETYLTRANSFERASE 9"/>
    <property type="match status" value="1"/>
</dbReference>
<evidence type="ECO:0000256" key="1">
    <source>
        <dbReference type="ARBA" id="ARBA00009342"/>
    </source>
</evidence>
<dbReference type="Proteomes" id="UP000583944">
    <property type="component" value="Unassembled WGS sequence"/>
</dbReference>
<accession>A0A7J6Y4K9</accession>
<name>A0A7J6Y4K9_TRYCR</name>
<evidence type="ECO:0000313" key="7">
    <source>
        <dbReference type="EMBL" id="KAF5221190.1"/>
    </source>
</evidence>
<dbReference type="InterPro" id="IPR039135">
    <property type="entry name" value="NAT9-like"/>
</dbReference>
<feature type="domain" description="N-acetyltransferase" evidence="6">
    <location>
        <begin position="243"/>
        <end position="314"/>
    </location>
</feature>
<organism evidence="7 8">
    <name type="scientific">Trypanosoma cruzi</name>
    <dbReference type="NCBI Taxonomy" id="5693"/>
    <lineage>
        <taxon>Eukaryota</taxon>
        <taxon>Discoba</taxon>
        <taxon>Euglenozoa</taxon>
        <taxon>Kinetoplastea</taxon>
        <taxon>Metakinetoplastina</taxon>
        <taxon>Trypanosomatida</taxon>
        <taxon>Trypanosomatidae</taxon>
        <taxon>Trypanosoma</taxon>
        <taxon>Schizotrypanum</taxon>
    </lineage>
</organism>
<dbReference type="Pfam" id="PF13302">
    <property type="entry name" value="Acetyltransf_3"/>
    <property type="match status" value="1"/>
</dbReference>
<evidence type="ECO:0000256" key="4">
    <source>
        <dbReference type="SAM" id="MobiDB-lite"/>
    </source>
</evidence>
<evidence type="ECO:0000256" key="5">
    <source>
        <dbReference type="SAM" id="Phobius"/>
    </source>
</evidence>
<evidence type="ECO:0000256" key="2">
    <source>
        <dbReference type="ARBA" id="ARBA00022679"/>
    </source>
</evidence>
<dbReference type="SUPFAM" id="SSF55729">
    <property type="entry name" value="Acyl-CoA N-acyltransferases (Nat)"/>
    <property type="match status" value="1"/>
</dbReference>
<dbReference type="AlphaFoldDB" id="A0A7J6Y4K9"/>
<proteinExistence type="inferred from homology"/>
<feature type="transmembrane region" description="Helical" evidence="5">
    <location>
        <begin position="15"/>
        <end position="39"/>
    </location>
</feature>
<comment type="caution">
    <text evidence="7">The sequence shown here is derived from an EMBL/GenBank/DDBJ whole genome shotgun (WGS) entry which is preliminary data.</text>
</comment>
<keyword evidence="5" id="KW-1133">Transmembrane helix</keyword>
<sequence>MGNCFFYLICPQQLLLLSFSLFLLLLSLCFFIFFICLTVRGRCVAHSQWYMNNEHVLVGGSRLRLVPYLAHHVPRYHQWMGDSELMHCTASERLTLEEEYENQRDWLCAEDKLTFVILAPLSIAVNKAVREQRGNTAFGKNPVVRDVHDDDERGRETEEVSEVEVGDYATADVSQGGVKREAPWRCTSSTTARPRRSYGACIPANISPEEEEEEERRIGRTYVMVGDCNLYCIGINEAVELMGDDDAHSDAHGKCFELGVMIADRAFRRQGVAEEAVRLLMSYAMDKLGASCFIAKILSTNTSSIRFFTMRLGFTLLREVCIFDELHFIKRFTDAAEREAWMAGVAYTVGLYDANTEKEMTVLHSMPDATEWNREWVHGRTGPVTQPLVFGVVRKNETEI</sequence>
<dbReference type="GO" id="GO:0008080">
    <property type="term" value="F:N-acetyltransferase activity"/>
    <property type="evidence" value="ECO:0007669"/>
    <property type="project" value="InterPro"/>
</dbReference>
<comment type="similarity">
    <text evidence="1">Belongs to the acetyltransferase family. GNAT subfamily.</text>
</comment>
<evidence type="ECO:0000313" key="8">
    <source>
        <dbReference type="Proteomes" id="UP000583944"/>
    </source>
</evidence>
<dbReference type="VEuPathDB" id="TriTrypDB:BCY84_17425"/>
<evidence type="ECO:0000256" key="3">
    <source>
        <dbReference type="ARBA" id="ARBA00023315"/>
    </source>
</evidence>
<dbReference type="VEuPathDB" id="TriTrypDB:ECC02_005758"/>
<evidence type="ECO:0000259" key="6">
    <source>
        <dbReference type="Pfam" id="PF13302"/>
    </source>
</evidence>
<protein>
    <recommendedName>
        <fullName evidence="6">N-acetyltransferase domain-containing protein</fullName>
    </recommendedName>
</protein>
<keyword evidence="3" id="KW-0012">Acyltransferase</keyword>
<dbReference type="InterPro" id="IPR000182">
    <property type="entry name" value="GNAT_dom"/>
</dbReference>
<keyword evidence="2" id="KW-0808">Transferase</keyword>
<dbReference type="EMBL" id="JABDHM010000040">
    <property type="protein sequence ID" value="KAF5221190.1"/>
    <property type="molecule type" value="Genomic_DNA"/>
</dbReference>
<keyword evidence="5" id="KW-0472">Membrane</keyword>
<reference evidence="7 8" key="1">
    <citation type="journal article" date="2019" name="Genome Biol. Evol.">
        <title>Nanopore Sequencing Significantly Improves Genome Assembly of the Protozoan Parasite Trypanosoma cruzi.</title>
        <authorList>
            <person name="Diaz-Viraque F."/>
            <person name="Pita S."/>
            <person name="Greif G."/>
            <person name="de Souza R.C.M."/>
            <person name="Iraola G."/>
            <person name="Robello C."/>
        </authorList>
    </citation>
    <scope>NUCLEOTIDE SEQUENCE [LARGE SCALE GENOMIC DNA]</scope>
    <source>
        <strain evidence="7 8">Berenice</strain>
    </source>
</reference>
<keyword evidence="5" id="KW-0812">Transmembrane</keyword>
<dbReference type="PANTHER" id="PTHR13256">
    <property type="entry name" value="N-ACETYLTRANSFERASE 9"/>
    <property type="match status" value="1"/>
</dbReference>
<gene>
    <name evidence="7" type="ORF">ECC02_005758</name>
</gene>
<dbReference type="InterPro" id="IPR016181">
    <property type="entry name" value="Acyl_CoA_acyltransferase"/>
</dbReference>
<dbReference type="Gene3D" id="3.40.630.30">
    <property type="match status" value="2"/>
</dbReference>